<feature type="binding site" evidence="6">
    <location>
        <position position="194"/>
    </location>
    <ligand>
        <name>Zn(2+)</name>
        <dbReference type="ChEBI" id="CHEBI:29105"/>
    </ligand>
</feature>
<comment type="similarity">
    <text evidence="2">Belongs to the UPF0073 (Hly-III) family.</text>
</comment>
<dbReference type="PANTHER" id="PTHR20855">
    <property type="entry name" value="ADIPOR/PROGESTIN RECEPTOR-RELATED"/>
    <property type="match status" value="1"/>
</dbReference>
<feature type="binding site" evidence="6">
    <location>
        <position position="190"/>
    </location>
    <ligand>
        <name>Zn(2+)</name>
        <dbReference type="ChEBI" id="CHEBI:29105"/>
    </ligand>
</feature>
<keyword evidence="6" id="KW-0479">Metal-binding</keyword>
<feature type="transmembrane region" description="Helical" evidence="7">
    <location>
        <begin position="136"/>
        <end position="156"/>
    </location>
</feature>
<feature type="transmembrane region" description="Helical" evidence="7">
    <location>
        <begin position="190"/>
        <end position="208"/>
    </location>
</feature>
<keyword evidence="5 7" id="KW-0472">Membrane</keyword>
<dbReference type="GO" id="GO:0016020">
    <property type="term" value="C:membrane"/>
    <property type="evidence" value="ECO:0007669"/>
    <property type="project" value="InterPro"/>
</dbReference>
<name>A0A967AKA1_9FLAO</name>
<evidence type="ECO:0000256" key="7">
    <source>
        <dbReference type="SAM" id="Phobius"/>
    </source>
</evidence>
<proteinExistence type="inferred from homology"/>
<dbReference type="RefSeq" id="WP_166401100.1">
    <property type="nucleotide sequence ID" value="NZ_JAANAS010000116.1"/>
</dbReference>
<dbReference type="InterPro" id="IPR005744">
    <property type="entry name" value="Hy-lIII"/>
</dbReference>
<dbReference type="PANTHER" id="PTHR20855:SF129">
    <property type="entry name" value="HEMOLYSIN-3 HOMOLOG"/>
    <property type="match status" value="1"/>
</dbReference>
<feature type="binding site" evidence="6">
    <location>
        <position position="68"/>
    </location>
    <ligand>
        <name>Zn(2+)</name>
        <dbReference type="ChEBI" id="CHEBI:29105"/>
    </ligand>
</feature>
<protein>
    <submittedName>
        <fullName evidence="8">Hemolysin III family protein</fullName>
    </submittedName>
</protein>
<dbReference type="GO" id="GO:0046872">
    <property type="term" value="F:metal ion binding"/>
    <property type="evidence" value="ECO:0007669"/>
    <property type="project" value="UniProtKB-KW"/>
</dbReference>
<dbReference type="NCBIfam" id="TIGR01065">
    <property type="entry name" value="hlyIII"/>
    <property type="match status" value="1"/>
</dbReference>
<comment type="subcellular location">
    <subcellularLocation>
        <location evidence="1">Endomembrane system</location>
        <topology evidence="1">Multi-pass membrane protein</topology>
    </subcellularLocation>
</comment>
<reference evidence="8" key="1">
    <citation type="submission" date="2020-03" db="EMBL/GenBank/DDBJ databases">
        <title>Psychroflexus Maritimus sp. nov., isolate from marine sediment.</title>
        <authorList>
            <person name="Zhong Y.-L."/>
        </authorList>
    </citation>
    <scope>NUCLEOTIDE SEQUENCE</scope>
    <source>
        <strain evidence="8">C1</strain>
    </source>
</reference>
<dbReference type="Pfam" id="PF03006">
    <property type="entry name" value="HlyIII"/>
    <property type="match status" value="1"/>
</dbReference>
<evidence type="ECO:0000256" key="6">
    <source>
        <dbReference type="PIRSR" id="PIRSR604254-1"/>
    </source>
</evidence>
<dbReference type="InterPro" id="IPR004254">
    <property type="entry name" value="AdipoR/HlyIII-related"/>
</dbReference>
<keyword evidence="6" id="KW-0862">Zinc</keyword>
<sequence>MKQQEYSLQSPKEEVYNTLSHAVGAILALVGTLILMFKLENQSLFEVISIGVYCLSLVILFAASTIYHWEKDPKTKKLFRIFDHISIYLLIAGTYSPVVVFKLLNSNGMLIFWSVWGIALLGTLLKLFFTGKFEKISLILYLIMGWLIVFDFQNLIEQLTNVQLIFLGLGGFFYTFGIVFYVWHKLKFNHVIWHFFVLIAAFFHFLLVDSLI</sequence>
<dbReference type="GO" id="GO:0012505">
    <property type="term" value="C:endomembrane system"/>
    <property type="evidence" value="ECO:0007669"/>
    <property type="project" value="UniProtKB-SubCell"/>
</dbReference>
<feature type="transmembrane region" description="Helical" evidence="7">
    <location>
        <begin position="110"/>
        <end position="129"/>
    </location>
</feature>
<organism evidence="8 9">
    <name type="scientific">Psychroflexus maritimus</name>
    <dbReference type="NCBI Taxonomy" id="2714865"/>
    <lineage>
        <taxon>Bacteria</taxon>
        <taxon>Pseudomonadati</taxon>
        <taxon>Bacteroidota</taxon>
        <taxon>Flavobacteriia</taxon>
        <taxon>Flavobacteriales</taxon>
        <taxon>Flavobacteriaceae</taxon>
        <taxon>Psychroflexus</taxon>
    </lineage>
</organism>
<dbReference type="Proteomes" id="UP000643701">
    <property type="component" value="Unassembled WGS sequence"/>
</dbReference>
<feature type="transmembrane region" description="Helical" evidence="7">
    <location>
        <begin position="45"/>
        <end position="69"/>
    </location>
</feature>
<evidence type="ECO:0000313" key="9">
    <source>
        <dbReference type="Proteomes" id="UP000643701"/>
    </source>
</evidence>
<comment type="caution">
    <text evidence="8">The sequence shown here is derived from an EMBL/GenBank/DDBJ whole genome shotgun (WGS) entry which is preliminary data.</text>
</comment>
<keyword evidence="3 7" id="KW-0812">Transmembrane</keyword>
<evidence type="ECO:0000313" key="8">
    <source>
        <dbReference type="EMBL" id="NGZ90870.1"/>
    </source>
</evidence>
<dbReference type="AlphaFoldDB" id="A0A967AKA1"/>
<keyword evidence="4 7" id="KW-1133">Transmembrane helix</keyword>
<evidence type="ECO:0000256" key="3">
    <source>
        <dbReference type="ARBA" id="ARBA00022692"/>
    </source>
</evidence>
<evidence type="ECO:0000256" key="2">
    <source>
        <dbReference type="ARBA" id="ARBA00008488"/>
    </source>
</evidence>
<gene>
    <name evidence="8" type="ORF">G7034_11485</name>
</gene>
<feature type="transmembrane region" description="Helical" evidence="7">
    <location>
        <begin position="162"/>
        <end position="183"/>
    </location>
</feature>
<evidence type="ECO:0000256" key="5">
    <source>
        <dbReference type="ARBA" id="ARBA00023136"/>
    </source>
</evidence>
<dbReference type="GO" id="GO:0140911">
    <property type="term" value="F:pore-forming activity"/>
    <property type="evidence" value="ECO:0007669"/>
    <property type="project" value="InterPro"/>
</dbReference>
<accession>A0A967AKA1</accession>
<dbReference type="EMBL" id="JAANAS010000116">
    <property type="protein sequence ID" value="NGZ90870.1"/>
    <property type="molecule type" value="Genomic_DNA"/>
</dbReference>
<evidence type="ECO:0000256" key="4">
    <source>
        <dbReference type="ARBA" id="ARBA00022989"/>
    </source>
</evidence>
<feature type="transmembrane region" description="Helical" evidence="7">
    <location>
        <begin position="81"/>
        <end position="104"/>
    </location>
</feature>
<evidence type="ECO:0000256" key="1">
    <source>
        <dbReference type="ARBA" id="ARBA00004127"/>
    </source>
</evidence>
<feature type="transmembrane region" description="Helical" evidence="7">
    <location>
        <begin position="21"/>
        <end position="39"/>
    </location>
</feature>
<keyword evidence="9" id="KW-1185">Reference proteome</keyword>